<dbReference type="InterPro" id="IPR029068">
    <property type="entry name" value="Glyas_Bleomycin-R_OHBP_Dase"/>
</dbReference>
<dbReference type="Gene3D" id="3.10.180.10">
    <property type="entry name" value="2,3-Dihydroxybiphenyl 1,2-Dioxygenase, domain 1"/>
    <property type="match status" value="1"/>
</dbReference>
<name>A0A1Y5NYZ7_9MICO</name>
<dbReference type="PANTHER" id="PTHR33990:SF1">
    <property type="entry name" value="PROTEIN YJDN"/>
    <property type="match status" value="1"/>
</dbReference>
<proteinExistence type="predicted"/>
<evidence type="ECO:0000259" key="1">
    <source>
        <dbReference type="Pfam" id="PF00903"/>
    </source>
</evidence>
<evidence type="ECO:0000313" key="2">
    <source>
        <dbReference type="EMBL" id="SBS71633.1"/>
    </source>
</evidence>
<dbReference type="SUPFAM" id="SSF54593">
    <property type="entry name" value="Glyoxalase/Bleomycin resistance protein/Dihydroxybiphenyl dioxygenase"/>
    <property type="match status" value="1"/>
</dbReference>
<sequence length="134" mass="14472">MNLNPYISFQNTAREALEFYQSVLGGDLELSDFSDYPDMGVDPAETDLIMHGQLTTEDGLVLMAADTPSGMPYTAPAGLAVSLSGDDADRLQRAWDGLSEGGTVGMPYEEPPWGGRFGMVTDRFGIDWMVALNA</sequence>
<dbReference type="CDD" id="cd06588">
    <property type="entry name" value="PhnB_like"/>
    <property type="match status" value="1"/>
</dbReference>
<accession>A0A1Y5NYZ7</accession>
<dbReference type="InterPro" id="IPR004360">
    <property type="entry name" value="Glyas_Fos-R_dOase_dom"/>
</dbReference>
<gene>
    <name evidence="2" type="ORF">MIPYR_20118</name>
</gene>
<organism evidence="2">
    <name type="scientific">uncultured Microbacterium sp</name>
    <dbReference type="NCBI Taxonomy" id="191216"/>
    <lineage>
        <taxon>Bacteria</taxon>
        <taxon>Bacillati</taxon>
        <taxon>Actinomycetota</taxon>
        <taxon>Actinomycetes</taxon>
        <taxon>Micrococcales</taxon>
        <taxon>Microbacteriaceae</taxon>
        <taxon>Microbacterium</taxon>
        <taxon>environmental samples</taxon>
    </lineage>
</organism>
<dbReference type="PANTHER" id="PTHR33990">
    <property type="entry name" value="PROTEIN YJDN-RELATED"/>
    <property type="match status" value="1"/>
</dbReference>
<dbReference type="RefSeq" id="WP_295574647.1">
    <property type="nucleotide sequence ID" value="NZ_FLQR01000006.1"/>
</dbReference>
<dbReference type="Pfam" id="PF00903">
    <property type="entry name" value="Glyoxalase"/>
    <property type="match status" value="1"/>
</dbReference>
<feature type="domain" description="Glyoxalase/fosfomycin resistance/dioxygenase" evidence="1">
    <location>
        <begin position="9"/>
        <end position="130"/>
    </location>
</feature>
<reference evidence="2" key="1">
    <citation type="submission" date="2016-03" db="EMBL/GenBank/DDBJ databases">
        <authorList>
            <person name="Ploux O."/>
        </authorList>
    </citation>
    <scope>NUCLEOTIDE SEQUENCE</scope>
    <source>
        <strain evidence="2">UC1</strain>
    </source>
</reference>
<dbReference type="InterPro" id="IPR028973">
    <property type="entry name" value="PhnB-like"/>
</dbReference>
<dbReference type="EMBL" id="FLQR01000006">
    <property type="protein sequence ID" value="SBS71633.1"/>
    <property type="molecule type" value="Genomic_DNA"/>
</dbReference>
<protein>
    <recommendedName>
        <fullName evidence="1">Glyoxalase/fosfomycin resistance/dioxygenase domain-containing protein</fullName>
    </recommendedName>
</protein>
<dbReference type="AlphaFoldDB" id="A0A1Y5NYZ7"/>